<reference evidence="8 9" key="1">
    <citation type="submission" date="2014-08" db="EMBL/GenBank/DDBJ databases">
        <title>Clostridium innocuum, an unnegligible vancomycin-resistant pathogen causing extra-intestinal infections.</title>
        <authorList>
            <person name="Feng Y."/>
            <person name="Chiu C.-H."/>
        </authorList>
    </citation>
    <scope>NUCLEOTIDE SEQUENCE [LARGE SCALE GENOMIC DNA]</scope>
    <source>
        <strain evidence="8 9">AN88</strain>
    </source>
</reference>
<keyword evidence="3" id="KW-0540">Nuclease</keyword>
<keyword evidence="6" id="KW-0694">RNA-binding</keyword>
<protein>
    <submittedName>
        <fullName evidence="8">Toxin HicA</fullName>
    </submittedName>
</protein>
<dbReference type="AlphaFoldDB" id="A0A099IA21"/>
<dbReference type="Gene3D" id="3.30.920.30">
    <property type="entry name" value="Hypothetical protein"/>
    <property type="match status" value="1"/>
</dbReference>
<keyword evidence="5" id="KW-0378">Hydrolase</keyword>
<organism evidence="8 9">
    <name type="scientific">Clostridium innocuum</name>
    <dbReference type="NCBI Taxonomy" id="1522"/>
    <lineage>
        <taxon>Bacteria</taxon>
        <taxon>Bacillati</taxon>
        <taxon>Bacillota</taxon>
        <taxon>Clostridia</taxon>
        <taxon>Eubacteriales</taxon>
        <taxon>Clostridiaceae</taxon>
        <taxon>Clostridium</taxon>
    </lineage>
</organism>
<dbReference type="GO" id="GO:0003729">
    <property type="term" value="F:mRNA binding"/>
    <property type="evidence" value="ECO:0007669"/>
    <property type="project" value="InterPro"/>
</dbReference>
<keyword evidence="7" id="KW-0346">Stress response</keyword>
<name>A0A099IA21_CLOIN</name>
<comment type="similarity">
    <text evidence="1">Belongs to the HicA mRNA interferase family.</text>
</comment>
<evidence type="ECO:0000256" key="6">
    <source>
        <dbReference type="ARBA" id="ARBA00022884"/>
    </source>
</evidence>
<proteinExistence type="inferred from homology"/>
<keyword evidence="2" id="KW-1277">Toxin-antitoxin system</keyword>
<evidence type="ECO:0000256" key="2">
    <source>
        <dbReference type="ARBA" id="ARBA00022649"/>
    </source>
</evidence>
<dbReference type="EMBL" id="JQIF01000023">
    <property type="protein sequence ID" value="KGJ54062.1"/>
    <property type="molecule type" value="Genomic_DNA"/>
</dbReference>
<evidence type="ECO:0000256" key="5">
    <source>
        <dbReference type="ARBA" id="ARBA00022801"/>
    </source>
</evidence>
<dbReference type="InterPro" id="IPR012933">
    <property type="entry name" value="HicA_mRNA_interferase"/>
</dbReference>
<evidence type="ECO:0000313" key="8">
    <source>
        <dbReference type="EMBL" id="KGJ54062.1"/>
    </source>
</evidence>
<evidence type="ECO:0000256" key="4">
    <source>
        <dbReference type="ARBA" id="ARBA00022759"/>
    </source>
</evidence>
<gene>
    <name evidence="8" type="ORF">CIAN88_05830</name>
</gene>
<dbReference type="Proteomes" id="UP000030008">
    <property type="component" value="Unassembled WGS sequence"/>
</dbReference>
<dbReference type="GO" id="GO:0004519">
    <property type="term" value="F:endonuclease activity"/>
    <property type="evidence" value="ECO:0007669"/>
    <property type="project" value="UniProtKB-KW"/>
</dbReference>
<evidence type="ECO:0000256" key="7">
    <source>
        <dbReference type="ARBA" id="ARBA00023016"/>
    </source>
</evidence>
<dbReference type="SUPFAM" id="SSF54786">
    <property type="entry name" value="YcfA/nrd intein domain"/>
    <property type="match status" value="1"/>
</dbReference>
<dbReference type="Pfam" id="PF07927">
    <property type="entry name" value="HicA_toxin"/>
    <property type="match status" value="1"/>
</dbReference>
<keyword evidence="4" id="KW-0255">Endonuclease</keyword>
<evidence type="ECO:0000256" key="3">
    <source>
        <dbReference type="ARBA" id="ARBA00022722"/>
    </source>
</evidence>
<comment type="caution">
    <text evidence="8">The sequence shown here is derived from an EMBL/GenBank/DDBJ whole genome shotgun (WGS) entry which is preliminary data.</text>
</comment>
<accession>A0A099IA21</accession>
<dbReference type="GO" id="GO:0016787">
    <property type="term" value="F:hydrolase activity"/>
    <property type="evidence" value="ECO:0007669"/>
    <property type="project" value="UniProtKB-KW"/>
</dbReference>
<evidence type="ECO:0000313" key="9">
    <source>
        <dbReference type="Proteomes" id="UP000030008"/>
    </source>
</evidence>
<dbReference type="InterPro" id="IPR038570">
    <property type="entry name" value="HicA_sf"/>
</dbReference>
<sequence>MPMTAKQMIKYLKQNGFQEVPGGGGSHRKFYNPDTRKTTIVPYHCKDLKKGMEQAILKQAGLKK</sequence>
<evidence type="ECO:0000256" key="1">
    <source>
        <dbReference type="ARBA" id="ARBA00006620"/>
    </source>
</evidence>
<dbReference type="RefSeq" id="WP_008727647.1">
    <property type="nucleotide sequence ID" value="NZ_BAABXQ010000006.1"/>
</dbReference>